<reference evidence="2 3" key="1">
    <citation type="journal article" date="2019" name="Commun. Biol.">
        <title>The bagworm genome reveals a unique fibroin gene that provides high tensile strength.</title>
        <authorList>
            <person name="Kono N."/>
            <person name="Nakamura H."/>
            <person name="Ohtoshi R."/>
            <person name="Tomita M."/>
            <person name="Numata K."/>
            <person name="Arakawa K."/>
        </authorList>
    </citation>
    <scope>NUCLEOTIDE SEQUENCE [LARGE SCALE GENOMIC DNA]</scope>
</reference>
<dbReference type="Proteomes" id="UP000299102">
    <property type="component" value="Unassembled WGS sequence"/>
</dbReference>
<dbReference type="EMBL" id="BGZK01002922">
    <property type="protein sequence ID" value="GBP97375.1"/>
    <property type="molecule type" value="Genomic_DNA"/>
</dbReference>
<evidence type="ECO:0000313" key="3">
    <source>
        <dbReference type="Proteomes" id="UP000299102"/>
    </source>
</evidence>
<dbReference type="PANTHER" id="PTHR23329">
    <property type="entry name" value="TUFTELIN-INTERACTING PROTEIN 11-RELATED"/>
    <property type="match status" value="1"/>
</dbReference>
<protein>
    <submittedName>
        <fullName evidence="2">Septin-interacting protein 1</fullName>
    </submittedName>
</protein>
<accession>A0A4C2AEG1</accession>
<dbReference type="GO" id="GO:0000390">
    <property type="term" value="P:spliceosomal complex disassembly"/>
    <property type="evidence" value="ECO:0007669"/>
    <property type="project" value="InterPro"/>
</dbReference>
<dbReference type="Pfam" id="PF07842">
    <property type="entry name" value="GCFC"/>
    <property type="match status" value="1"/>
</dbReference>
<keyword evidence="3" id="KW-1185">Reference proteome</keyword>
<dbReference type="InterPro" id="IPR045211">
    <property type="entry name" value="TFP11/STIP/Ntr1"/>
</dbReference>
<gene>
    <name evidence="2" type="primary">sip1</name>
    <name evidence="2" type="ORF">EVAR_70729_1</name>
</gene>
<feature type="domain" description="GCF C-terminal" evidence="1">
    <location>
        <begin position="1"/>
        <end position="72"/>
    </location>
</feature>
<dbReference type="OrthoDB" id="4822at2759"/>
<evidence type="ECO:0000313" key="2">
    <source>
        <dbReference type="EMBL" id="GBP97375.1"/>
    </source>
</evidence>
<dbReference type="PANTHER" id="PTHR23329:SF1">
    <property type="entry name" value="TUFTELIN-INTERACTING PROTEIN 11"/>
    <property type="match status" value="1"/>
</dbReference>
<organism evidence="2 3">
    <name type="scientific">Eumeta variegata</name>
    <name type="common">Bagworm moth</name>
    <name type="synonym">Eumeta japonica</name>
    <dbReference type="NCBI Taxonomy" id="151549"/>
    <lineage>
        <taxon>Eukaryota</taxon>
        <taxon>Metazoa</taxon>
        <taxon>Ecdysozoa</taxon>
        <taxon>Arthropoda</taxon>
        <taxon>Hexapoda</taxon>
        <taxon>Insecta</taxon>
        <taxon>Pterygota</taxon>
        <taxon>Neoptera</taxon>
        <taxon>Endopterygota</taxon>
        <taxon>Lepidoptera</taxon>
        <taxon>Glossata</taxon>
        <taxon>Ditrysia</taxon>
        <taxon>Tineoidea</taxon>
        <taxon>Psychidae</taxon>
        <taxon>Oiketicinae</taxon>
        <taxon>Eumeta</taxon>
    </lineage>
</organism>
<sequence>MLTPWKGAFDDSEMQVFLLQHIIPKLQMVLTEFIINPLQQDLDYSEISRWYSAWKSMLSEEVLREPSVKEHLRRALELCIVQPIKRLQQYQWVVLSTQHQYRHHHGPTTTSHALRPEVSDTVQLDFKELVSRKCSDSVLFVPHLGAVNWANKFIMWASFTVT</sequence>
<proteinExistence type="predicted"/>
<evidence type="ECO:0000259" key="1">
    <source>
        <dbReference type="Pfam" id="PF07842"/>
    </source>
</evidence>
<dbReference type="InterPro" id="IPR022783">
    <property type="entry name" value="GCFC_dom"/>
</dbReference>
<name>A0A4C2AEG1_EUMVA</name>
<dbReference type="AlphaFoldDB" id="A0A4C2AEG1"/>
<dbReference type="GO" id="GO:0071008">
    <property type="term" value="C:U2-type post-mRNA release spliceosomal complex"/>
    <property type="evidence" value="ECO:0007669"/>
    <property type="project" value="TreeGrafter"/>
</dbReference>
<comment type="caution">
    <text evidence="2">The sequence shown here is derived from an EMBL/GenBank/DDBJ whole genome shotgun (WGS) entry which is preliminary data.</text>
</comment>
<dbReference type="STRING" id="151549.A0A4C2AEG1"/>